<keyword evidence="5" id="KW-0418">Kinase</keyword>
<evidence type="ECO:0000256" key="2">
    <source>
        <dbReference type="ARBA" id="ARBA00022801"/>
    </source>
</evidence>
<protein>
    <submittedName>
        <fullName evidence="5">Kinase</fullName>
    </submittedName>
</protein>
<dbReference type="Gene3D" id="2.40.100.10">
    <property type="entry name" value="Cyclophilin-like"/>
    <property type="match status" value="1"/>
</dbReference>
<reference evidence="5 6" key="1">
    <citation type="submission" date="2017-03" db="EMBL/GenBank/DDBJ databases">
        <title>Genome sequence of Paracoccus contaminans isolated from a water microcosm.</title>
        <authorList>
            <person name="Aurass P."/>
            <person name="Karste S."/>
            <person name="Trost E."/>
            <person name="Glaeser S.P."/>
            <person name="Kaempfer P."/>
            <person name="Flieger A."/>
        </authorList>
    </citation>
    <scope>NUCLEOTIDE SEQUENCE [LARGE SCALE GENOMIC DNA]</scope>
    <source>
        <strain evidence="6">RKI 16-01929T\LMG 29738T\CCM 8701T\CIP 111112T</strain>
    </source>
</reference>
<dbReference type="InterPro" id="IPR029000">
    <property type="entry name" value="Cyclophilin-like_dom_sf"/>
</dbReference>
<dbReference type="EMBL" id="CP020612">
    <property type="protein sequence ID" value="ARJ70541.1"/>
    <property type="molecule type" value="Genomic_DNA"/>
</dbReference>
<evidence type="ECO:0000313" key="5">
    <source>
        <dbReference type="EMBL" id="ARJ70541.1"/>
    </source>
</evidence>
<feature type="domain" description="Carboxyltransferase" evidence="4">
    <location>
        <begin position="7"/>
        <end position="207"/>
    </location>
</feature>
<keyword evidence="6" id="KW-1185">Reference proteome</keyword>
<name>A0A1W6D093_9RHOB</name>
<dbReference type="GO" id="GO:0005524">
    <property type="term" value="F:ATP binding"/>
    <property type="evidence" value="ECO:0007669"/>
    <property type="project" value="UniProtKB-KW"/>
</dbReference>
<dbReference type="KEGG" id="pcon:B0A89_13785"/>
<dbReference type="AlphaFoldDB" id="A0A1W6D093"/>
<dbReference type="OrthoDB" id="9778567at2"/>
<proteinExistence type="predicted"/>
<keyword evidence="1" id="KW-0547">Nucleotide-binding</keyword>
<dbReference type="SUPFAM" id="SSF160467">
    <property type="entry name" value="PH0987 N-terminal domain-like"/>
    <property type="match status" value="1"/>
</dbReference>
<evidence type="ECO:0000256" key="3">
    <source>
        <dbReference type="ARBA" id="ARBA00022840"/>
    </source>
</evidence>
<keyword evidence="2" id="KW-0378">Hydrolase</keyword>
<evidence type="ECO:0000259" key="4">
    <source>
        <dbReference type="SMART" id="SM00796"/>
    </source>
</evidence>
<keyword evidence="5" id="KW-0808">Transferase</keyword>
<keyword evidence="3" id="KW-0067">ATP-binding</keyword>
<dbReference type="GO" id="GO:0016301">
    <property type="term" value="F:kinase activity"/>
    <property type="evidence" value="ECO:0007669"/>
    <property type="project" value="UniProtKB-KW"/>
</dbReference>
<sequence>MADTAAPRFVPVADHALLVEFGTVIDDAVTDRVHALDRTLAAAPFAGLRETVPAFVNLLIDFDPLATDHATVEAAVRDRLARPAIAARPAATHVVEVCYDAELAPDLGAVAEQTGLTTDGVIAAHLSGRYRVGMFGFAPGYAYMSGTPAEIRLPRKTAPVRGVPAGQVIIAGAQCIVTTLEMPAGWWRIGRSPTRILRDDPDRPFLFDAGDIVTMRRIDRAAYDRAMAAHHG</sequence>
<dbReference type="PANTHER" id="PTHR34698:SF2">
    <property type="entry name" value="5-OXOPROLINASE SUBUNIT B"/>
    <property type="match status" value="1"/>
</dbReference>
<dbReference type="Gene3D" id="3.30.1360.40">
    <property type="match status" value="1"/>
</dbReference>
<dbReference type="GO" id="GO:0016787">
    <property type="term" value="F:hydrolase activity"/>
    <property type="evidence" value="ECO:0007669"/>
    <property type="project" value="UniProtKB-KW"/>
</dbReference>
<dbReference type="Pfam" id="PF02682">
    <property type="entry name" value="CT_C_D"/>
    <property type="match status" value="1"/>
</dbReference>
<accession>A0A1W6D093</accession>
<dbReference type="SMART" id="SM00796">
    <property type="entry name" value="AHS1"/>
    <property type="match status" value="1"/>
</dbReference>
<dbReference type="Proteomes" id="UP000193017">
    <property type="component" value="Chromosome"/>
</dbReference>
<dbReference type="InterPro" id="IPR003833">
    <property type="entry name" value="CT_C_D"/>
</dbReference>
<dbReference type="STRING" id="1945662.B0A89_13785"/>
<dbReference type="InterPro" id="IPR010016">
    <property type="entry name" value="PxpB"/>
</dbReference>
<organism evidence="5 6">
    <name type="scientific">Paracoccus contaminans</name>
    <dbReference type="NCBI Taxonomy" id="1945662"/>
    <lineage>
        <taxon>Bacteria</taxon>
        <taxon>Pseudomonadati</taxon>
        <taxon>Pseudomonadota</taxon>
        <taxon>Alphaproteobacteria</taxon>
        <taxon>Rhodobacterales</taxon>
        <taxon>Paracoccaceae</taxon>
        <taxon>Paracoccus</taxon>
    </lineage>
</organism>
<dbReference type="PANTHER" id="PTHR34698">
    <property type="entry name" value="5-OXOPROLINASE SUBUNIT B"/>
    <property type="match status" value="1"/>
</dbReference>
<evidence type="ECO:0000256" key="1">
    <source>
        <dbReference type="ARBA" id="ARBA00022741"/>
    </source>
</evidence>
<gene>
    <name evidence="5" type="ORF">B0A89_13785</name>
</gene>
<evidence type="ECO:0000313" key="6">
    <source>
        <dbReference type="Proteomes" id="UP000193017"/>
    </source>
</evidence>
<dbReference type="RefSeq" id="WP_085378599.1">
    <property type="nucleotide sequence ID" value="NZ_CP020612.1"/>
</dbReference>
<dbReference type="SUPFAM" id="SSF50891">
    <property type="entry name" value="Cyclophilin-like"/>
    <property type="match status" value="1"/>
</dbReference>